<feature type="domain" description="DUF397" evidence="1">
    <location>
        <begin position="9"/>
        <end position="61"/>
    </location>
</feature>
<name>A0A939PF47_9ACTN</name>
<reference evidence="2" key="1">
    <citation type="submission" date="2021-03" db="EMBL/GenBank/DDBJ databases">
        <authorList>
            <person name="Kanchanasin P."/>
            <person name="Saeng-In P."/>
            <person name="Phongsopitanun W."/>
            <person name="Yuki M."/>
            <person name="Kudo T."/>
            <person name="Ohkuma M."/>
            <person name="Tanasupawat S."/>
        </authorList>
    </citation>
    <scope>NUCLEOTIDE SEQUENCE</scope>
    <source>
        <strain evidence="2">GKU 128</strain>
    </source>
</reference>
<dbReference type="Proteomes" id="UP000669179">
    <property type="component" value="Unassembled WGS sequence"/>
</dbReference>
<organism evidence="2 3">
    <name type="scientific">Actinomadura barringtoniae</name>
    <dbReference type="NCBI Taxonomy" id="1427535"/>
    <lineage>
        <taxon>Bacteria</taxon>
        <taxon>Bacillati</taxon>
        <taxon>Actinomycetota</taxon>
        <taxon>Actinomycetes</taxon>
        <taxon>Streptosporangiales</taxon>
        <taxon>Thermomonosporaceae</taxon>
        <taxon>Actinomadura</taxon>
    </lineage>
</organism>
<dbReference type="RefSeq" id="WP_208259403.1">
    <property type="nucleotide sequence ID" value="NZ_JAGEOJ010000013.1"/>
</dbReference>
<evidence type="ECO:0000313" key="2">
    <source>
        <dbReference type="EMBL" id="MBO2451515.1"/>
    </source>
</evidence>
<gene>
    <name evidence="2" type="ORF">J4573_30795</name>
</gene>
<evidence type="ECO:0000259" key="1">
    <source>
        <dbReference type="Pfam" id="PF04149"/>
    </source>
</evidence>
<protein>
    <submittedName>
        <fullName evidence="2">DUF397 domain-containing protein</fullName>
    </submittedName>
</protein>
<comment type="caution">
    <text evidence="2">The sequence shown here is derived from an EMBL/GenBank/DDBJ whole genome shotgun (WGS) entry which is preliminary data.</text>
</comment>
<dbReference type="AlphaFoldDB" id="A0A939PF47"/>
<dbReference type="Pfam" id="PF04149">
    <property type="entry name" value="DUF397"/>
    <property type="match status" value="1"/>
</dbReference>
<proteinExistence type="predicted"/>
<evidence type="ECO:0000313" key="3">
    <source>
        <dbReference type="Proteomes" id="UP000669179"/>
    </source>
</evidence>
<keyword evidence="3" id="KW-1185">Reference proteome</keyword>
<dbReference type="InterPro" id="IPR007278">
    <property type="entry name" value="DUF397"/>
</dbReference>
<dbReference type="EMBL" id="JAGEOJ010000013">
    <property type="protein sequence ID" value="MBO2451515.1"/>
    <property type="molecule type" value="Genomic_DNA"/>
</dbReference>
<accession>A0A939PF47</accession>
<sequence>MDRPEPLTLQWRKASRSGSTGECIETARSSDIVLVRDSKDPDGPRLGFDRAAWRAFTQRIKGTE</sequence>